<dbReference type="PROSITE" id="PS51257">
    <property type="entry name" value="PROKAR_LIPOPROTEIN"/>
    <property type="match status" value="1"/>
</dbReference>
<keyword evidence="1" id="KW-0812">Transmembrane</keyword>
<keyword evidence="1" id="KW-1133">Transmembrane helix</keyword>
<evidence type="ECO:0000256" key="1">
    <source>
        <dbReference type="SAM" id="Phobius"/>
    </source>
</evidence>
<accession>A0A286GAQ0</accession>
<name>A0A286GAQ0_9BACT</name>
<proteinExistence type="predicted"/>
<reference evidence="4" key="1">
    <citation type="submission" date="2017-09" db="EMBL/GenBank/DDBJ databases">
        <authorList>
            <person name="Varghese N."/>
            <person name="Submissions S."/>
        </authorList>
    </citation>
    <scope>NUCLEOTIDE SEQUENCE [LARGE SCALE GENOMIC DNA]</scope>
    <source>
        <strain evidence="4">DSM 29961</strain>
    </source>
</reference>
<organism evidence="3 4">
    <name type="scientific">Spirosoma fluviale</name>
    <dbReference type="NCBI Taxonomy" id="1597977"/>
    <lineage>
        <taxon>Bacteria</taxon>
        <taxon>Pseudomonadati</taxon>
        <taxon>Bacteroidota</taxon>
        <taxon>Cytophagia</taxon>
        <taxon>Cytophagales</taxon>
        <taxon>Cytophagaceae</taxon>
        <taxon>Spirosoma</taxon>
    </lineage>
</organism>
<gene>
    <name evidence="3" type="ORF">SAMN06269250_3864</name>
</gene>
<keyword evidence="4" id="KW-1185">Reference proteome</keyword>
<dbReference type="Proteomes" id="UP000219452">
    <property type="component" value="Unassembled WGS sequence"/>
</dbReference>
<evidence type="ECO:0000313" key="4">
    <source>
        <dbReference type="Proteomes" id="UP000219452"/>
    </source>
</evidence>
<feature type="signal peptide" evidence="2">
    <location>
        <begin position="1"/>
        <end position="22"/>
    </location>
</feature>
<feature type="transmembrane region" description="Helical" evidence="1">
    <location>
        <begin position="69"/>
        <end position="89"/>
    </location>
</feature>
<dbReference type="AlphaFoldDB" id="A0A286GAQ0"/>
<protein>
    <submittedName>
        <fullName evidence="3">Uncharacterized protein</fullName>
    </submittedName>
</protein>
<dbReference type="EMBL" id="OCNH01000003">
    <property type="protein sequence ID" value="SOD92219.1"/>
    <property type="molecule type" value="Genomic_DNA"/>
</dbReference>
<evidence type="ECO:0000256" key="2">
    <source>
        <dbReference type="SAM" id="SignalP"/>
    </source>
</evidence>
<sequence length="118" mass="12774">MKLPILTWLLVATMSACLGQSATEQAKKMEAAIKDAPRPGAVATTTSGWTMSANINGKPWRASSMMPPAMAGVMIGYVGEASYLMMYCFKKRSAQVGKRARLGDGYAVDYWIKDGPVY</sequence>
<keyword evidence="1" id="KW-0472">Membrane</keyword>
<dbReference type="RefSeq" id="WP_097127528.1">
    <property type="nucleotide sequence ID" value="NZ_OCNH01000003.1"/>
</dbReference>
<evidence type="ECO:0000313" key="3">
    <source>
        <dbReference type="EMBL" id="SOD92219.1"/>
    </source>
</evidence>
<feature type="chain" id="PRO_5012832092" evidence="2">
    <location>
        <begin position="23"/>
        <end position="118"/>
    </location>
</feature>
<keyword evidence="2" id="KW-0732">Signal</keyword>
<dbReference type="OrthoDB" id="1494377at2"/>